<dbReference type="InterPro" id="IPR010796">
    <property type="entry name" value="C2_B9-type_dom"/>
</dbReference>
<evidence type="ECO:0000256" key="5">
    <source>
        <dbReference type="ARBA" id="ARBA00023273"/>
    </source>
</evidence>
<dbReference type="Pfam" id="PF07162">
    <property type="entry name" value="B9-C2"/>
    <property type="match status" value="1"/>
</dbReference>
<reference evidence="6" key="2">
    <citation type="submission" date="2020-05" db="UniProtKB">
        <authorList>
            <consortium name="EnsemblMetazoa"/>
        </authorList>
    </citation>
    <scope>IDENTIFICATION</scope>
    <source>
        <strain evidence="6">maculatus3</strain>
    </source>
</reference>
<evidence type="ECO:0000313" key="6">
    <source>
        <dbReference type="EnsemblMetazoa" id="AMAM020111-PA"/>
    </source>
</evidence>
<evidence type="ECO:0000256" key="1">
    <source>
        <dbReference type="ARBA" id="ARBA00004120"/>
    </source>
</evidence>
<evidence type="ECO:0000313" key="7">
    <source>
        <dbReference type="Proteomes" id="UP000075901"/>
    </source>
</evidence>
<dbReference type="PANTHER" id="PTHR12968:SF4">
    <property type="entry name" value="TECTONIC-LIKE COMPLEX MEMBER MKS1"/>
    <property type="match status" value="1"/>
</dbReference>
<evidence type="ECO:0000256" key="4">
    <source>
        <dbReference type="ARBA" id="ARBA00023212"/>
    </source>
</evidence>
<keyword evidence="3" id="KW-0970">Cilium biogenesis/degradation</keyword>
<keyword evidence="4" id="KW-0206">Cytoskeleton</keyword>
<keyword evidence="5" id="KW-0966">Cell projection</keyword>
<keyword evidence="7" id="KW-1185">Reference proteome</keyword>
<dbReference type="PANTHER" id="PTHR12968">
    <property type="entry name" value="B9 DOMAIN-CONTAINING"/>
    <property type="match status" value="1"/>
</dbReference>
<dbReference type="GO" id="GO:0036038">
    <property type="term" value="C:MKS complex"/>
    <property type="evidence" value="ECO:0007669"/>
    <property type="project" value="TreeGrafter"/>
</dbReference>
<proteinExistence type="predicted"/>
<dbReference type="GO" id="GO:0060271">
    <property type="term" value="P:cilium assembly"/>
    <property type="evidence" value="ECO:0007669"/>
    <property type="project" value="TreeGrafter"/>
</dbReference>
<evidence type="ECO:0000256" key="2">
    <source>
        <dbReference type="ARBA" id="ARBA00022490"/>
    </source>
</evidence>
<evidence type="ECO:0008006" key="8">
    <source>
        <dbReference type="Google" id="ProtNLM"/>
    </source>
</evidence>
<protein>
    <recommendedName>
        <fullName evidence="8">Meckel syndrome type 1 protein</fullName>
    </recommendedName>
</protein>
<dbReference type="EnsemblMetazoa" id="AMAM020111-RA">
    <property type="protein sequence ID" value="AMAM020111-PA"/>
    <property type="gene ID" value="AMAM020111"/>
</dbReference>
<evidence type="ECO:0000256" key="3">
    <source>
        <dbReference type="ARBA" id="ARBA00022794"/>
    </source>
</evidence>
<organism evidence="6 7">
    <name type="scientific">Anopheles maculatus</name>
    <dbReference type="NCBI Taxonomy" id="74869"/>
    <lineage>
        <taxon>Eukaryota</taxon>
        <taxon>Metazoa</taxon>
        <taxon>Ecdysozoa</taxon>
        <taxon>Arthropoda</taxon>
        <taxon>Hexapoda</taxon>
        <taxon>Insecta</taxon>
        <taxon>Pterygota</taxon>
        <taxon>Neoptera</taxon>
        <taxon>Endopterygota</taxon>
        <taxon>Diptera</taxon>
        <taxon>Nematocera</taxon>
        <taxon>Culicoidea</taxon>
        <taxon>Culicidae</taxon>
        <taxon>Anophelinae</taxon>
        <taxon>Anopheles</taxon>
        <taxon>Anopheles maculatus group</taxon>
    </lineage>
</organism>
<dbReference type="VEuPathDB" id="VectorBase:AMAM020111"/>
<dbReference type="AlphaFoldDB" id="A0A182T5M5"/>
<comment type="subcellular location">
    <subcellularLocation>
        <location evidence="1">Cytoplasm</location>
        <location evidence="1">Cytoskeleton</location>
        <location evidence="1">Cilium basal body</location>
    </subcellularLocation>
</comment>
<keyword evidence="2" id="KW-0963">Cytoplasm</keyword>
<sequence length="475" mass="55874">EEKVISNQLFTNKVVLQTGHQCQTQPSFSIGDVWLQNTGRIQLTIRKIHSLIDVPILEGLDKSLDDRETVENGTNETRTIGWQEKIFSHYERDYYRIKENCKTDHHKKYYHMLKTDSHVPQLLFTYVDEDNYYPEDRDNRNRRQQPEITPSKTQSMYLMADLGHEVLLFSITWYLDEGLLTVYPDFNHMTTNPFYHEMRESNLHMYHYALERCISEKSFHPKLENRVALTGTSKTGLQTQTADDCKERFVMPKQLHRNLLLLMEIVSASDFKYDGIHIRYRIELPADVKCVNRDSPLSGSTHASKQLNNRWHFAHCHELLLNLPDTKEIPLCLEVYFEAISIDDWCRERYLGHSHLSIPLRYQLNETMLNFVQLANLGTVADRMELFLVGNRRQVDLPSFYGKTGSTLLNRYANQTGASGKLQIRFQIIRQHQPKIINDGYFKSSRRTKNITLNELIKSYSIARERLEEFVNLKY</sequence>
<name>A0A182T5M5_9DIPT</name>
<reference evidence="7" key="1">
    <citation type="submission" date="2013-09" db="EMBL/GenBank/DDBJ databases">
        <title>The Genome Sequence of Anopheles maculatus species B.</title>
        <authorList>
            <consortium name="The Broad Institute Genomics Platform"/>
            <person name="Neafsey D.E."/>
            <person name="Besansky N."/>
            <person name="Howell P."/>
            <person name="Walton C."/>
            <person name="Young S.K."/>
            <person name="Zeng Q."/>
            <person name="Gargeya S."/>
            <person name="Fitzgerald M."/>
            <person name="Haas B."/>
            <person name="Abouelleil A."/>
            <person name="Allen A.W."/>
            <person name="Alvarado L."/>
            <person name="Arachchi H.M."/>
            <person name="Berlin A.M."/>
            <person name="Chapman S.B."/>
            <person name="Gainer-Dewar J."/>
            <person name="Goldberg J."/>
            <person name="Griggs A."/>
            <person name="Gujja S."/>
            <person name="Hansen M."/>
            <person name="Howarth C."/>
            <person name="Imamovic A."/>
            <person name="Ireland A."/>
            <person name="Larimer J."/>
            <person name="McCowan C."/>
            <person name="Murphy C."/>
            <person name="Pearson M."/>
            <person name="Poon T.W."/>
            <person name="Priest M."/>
            <person name="Roberts A."/>
            <person name="Saif S."/>
            <person name="Shea T."/>
            <person name="Sisk P."/>
            <person name="Sykes S."/>
            <person name="Wortman J."/>
            <person name="Nusbaum C."/>
            <person name="Birren B."/>
        </authorList>
    </citation>
    <scope>NUCLEOTIDE SEQUENCE [LARGE SCALE GENOMIC DNA]</scope>
    <source>
        <strain evidence="7">maculatus3</strain>
    </source>
</reference>
<accession>A0A182T5M5</accession>
<dbReference type="Proteomes" id="UP000075901">
    <property type="component" value="Unassembled WGS sequence"/>
</dbReference>